<evidence type="ECO:0000256" key="2">
    <source>
        <dbReference type="ARBA" id="ARBA00022475"/>
    </source>
</evidence>
<dbReference type="GO" id="GO:0044341">
    <property type="term" value="P:sodium-dependent phosphate transport"/>
    <property type="evidence" value="ECO:0007669"/>
    <property type="project" value="InterPro"/>
</dbReference>
<evidence type="ECO:0000313" key="7">
    <source>
        <dbReference type="EMBL" id="SFC41697.1"/>
    </source>
</evidence>
<evidence type="ECO:0000256" key="6">
    <source>
        <dbReference type="SAM" id="Phobius"/>
    </source>
</evidence>
<dbReference type="NCBIfam" id="NF037997">
    <property type="entry name" value="Na_Pi_symport"/>
    <property type="match status" value="1"/>
</dbReference>
<comment type="subcellular location">
    <subcellularLocation>
        <location evidence="1">Cell membrane</location>
        <topology evidence="1">Multi-pass membrane protein</topology>
    </subcellularLocation>
</comment>
<feature type="transmembrane region" description="Helical" evidence="6">
    <location>
        <begin position="359"/>
        <end position="379"/>
    </location>
</feature>
<evidence type="ECO:0000256" key="5">
    <source>
        <dbReference type="ARBA" id="ARBA00023136"/>
    </source>
</evidence>
<feature type="transmembrane region" description="Helical" evidence="6">
    <location>
        <begin position="207"/>
        <end position="229"/>
    </location>
</feature>
<proteinExistence type="predicted"/>
<name>A0A1I1IZG1_9BACT</name>
<evidence type="ECO:0000256" key="3">
    <source>
        <dbReference type="ARBA" id="ARBA00022692"/>
    </source>
</evidence>
<gene>
    <name evidence="7" type="ORF">SAMN05421780_105149</name>
</gene>
<dbReference type="STRING" id="927664.SAMN05421780_105149"/>
<feature type="transmembrane region" description="Helical" evidence="6">
    <location>
        <begin position="314"/>
        <end position="334"/>
    </location>
</feature>
<keyword evidence="8" id="KW-1185">Reference proteome</keyword>
<evidence type="ECO:0000313" key="8">
    <source>
        <dbReference type="Proteomes" id="UP000199514"/>
    </source>
</evidence>
<keyword evidence="4 6" id="KW-1133">Transmembrane helix</keyword>
<dbReference type="GO" id="GO:0005886">
    <property type="term" value="C:plasma membrane"/>
    <property type="evidence" value="ECO:0007669"/>
    <property type="project" value="UniProtKB-SubCell"/>
</dbReference>
<feature type="transmembrane region" description="Helical" evidence="6">
    <location>
        <begin position="25"/>
        <end position="46"/>
    </location>
</feature>
<keyword evidence="2" id="KW-1003">Cell membrane</keyword>
<organism evidence="7 8">
    <name type="scientific">Flexibacter flexilis DSM 6793</name>
    <dbReference type="NCBI Taxonomy" id="927664"/>
    <lineage>
        <taxon>Bacteria</taxon>
        <taxon>Pseudomonadati</taxon>
        <taxon>Bacteroidota</taxon>
        <taxon>Cytophagia</taxon>
        <taxon>Cytophagales</taxon>
        <taxon>Flexibacteraceae</taxon>
        <taxon>Flexibacter</taxon>
    </lineage>
</organism>
<feature type="transmembrane region" description="Helical" evidence="6">
    <location>
        <begin position="138"/>
        <end position="157"/>
    </location>
</feature>
<dbReference type="Proteomes" id="UP000199514">
    <property type="component" value="Unassembled WGS sequence"/>
</dbReference>
<reference evidence="7 8" key="1">
    <citation type="submission" date="2016-10" db="EMBL/GenBank/DDBJ databases">
        <authorList>
            <person name="de Groot N.N."/>
        </authorList>
    </citation>
    <scope>NUCLEOTIDE SEQUENCE [LARGE SCALE GENOMIC DNA]</scope>
    <source>
        <strain evidence="7 8">DSM 6793</strain>
    </source>
</reference>
<dbReference type="PANTHER" id="PTHR10010">
    <property type="entry name" value="SOLUTE CARRIER FAMILY 34 SODIUM PHOSPHATE , MEMBER 2-RELATED"/>
    <property type="match status" value="1"/>
</dbReference>
<dbReference type="AlphaFoldDB" id="A0A1I1IZG1"/>
<accession>A0A1I1IZG1</accession>
<sequence>MALSVNNNALSKSYALQHQLSWQEVVVRIFLLIFCLFGFLFSLQLIESLFRGHSEMFTNQFGQAFSNPLLGLCLGLLATATVQSSSTTTALIVATVASGTLQLSQAVPMVMGANVGTTITAMLVAFTHVYNKRQFRKAFAAALGHHFFNILTLILLFPMEYAFGLLSGTATHLAELFSTGSTDGQSFLSFAIKPLLAWFEQQTGGSVLIPLFTAVALLPASVFGFSAVLKGLVIGSAQQLIEDKVFGEPLIALFWGIGLTALVRSSAATTSLTVPLVAGERISLKKSLPFIMGANVGTTITALLASVSRSETAISIAITHLLFNLIGVLVLFPFPNLRQKFVWLVKRSASKLTTNRSNAFLYLLLIFFVLPVALLYFGLK</sequence>
<dbReference type="PANTHER" id="PTHR10010:SF46">
    <property type="entry name" value="SODIUM-DEPENDENT PHOSPHATE TRANSPORT PROTEIN 2B"/>
    <property type="match status" value="1"/>
</dbReference>
<feature type="transmembrane region" description="Helical" evidence="6">
    <location>
        <begin position="250"/>
        <end position="267"/>
    </location>
</feature>
<feature type="transmembrane region" description="Helical" evidence="6">
    <location>
        <begin position="287"/>
        <end position="307"/>
    </location>
</feature>
<protein>
    <submittedName>
        <fullName evidence="7">Solute carrier family 34 (Sodium-dependent phosphate cotransporter)</fullName>
    </submittedName>
</protein>
<feature type="transmembrane region" description="Helical" evidence="6">
    <location>
        <begin position="67"/>
        <end position="94"/>
    </location>
</feature>
<dbReference type="InterPro" id="IPR003841">
    <property type="entry name" value="Na/Pi_transpt"/>
</dbReference>
<dbReference type="Pfam" id="PF02690">
    <property type="entry name" value="Na_Pi_cotrans"/>
    <property type="match status" value="2"/>
</dbReference>
<keyword evidence="5 6" id="KW-0472">Membrane</keyword>
<evidence type="ECO:0000256" key="4">
    <source>
        <dbReference type="ARBA" id="ARBA00022989"/>
    </source>
</evidence>
<dbReference type="OrthoDB" id="9763003at2"/>
<evidence type="ECO:0000256" key="1">
    <source>
        <dbReference type="ARBA" id="ARBA00004651"/>
    </source>
</evidence>
<keyword evidence="3 6" id="KW-0812">Transmembrane</keyword>
<dbReference type="EMBL" id="FOLE01000005">
    <property type="protein sequence ID" value="SFC41697.1"/>
    <property type="molecule type" value="Genomic_DNA"/>
</dbReference>
<feature type="transmembrane region" description="Helical" evidence="6">
    <location>
        <begin position="106"/>
        <end position="126"/>
    </location>
</feature>
<dbReference type="GO" id="GO:0005436">
    <property type="term" value="F:sodium:phosphate symporter activity"/>
    <property type="evidence" value="ECO:0007669"/>
    <property type="project" value="InterPro"/>
</dbReference>